<feature type="region of interest" description="Disordered" evidence="5">
    <location>
        <begin position="123"/>
        <end position="267"/>
    </location>
</feature>
<reference evidence="7 8" key="1">
    <citation type="submission" date="2014-04" db="EMBL/GenBank/DDBJ databases">
        <authorList>
            <consortium name="DOE Joint Genome Institute"/>
            <person name="Kuo A."/>
            <person name="Girlanda M."/>
            <person name="Perotto S."/>
            <person name="Kohler A."/>
            <person name="Nagy L.G."/>
            <person name="Floudas D."/>
            <person name="Copeland A."/>
            <person name="Barry K.W."/>
            <person name="Cichocki N."/>
            <person name="Veneault-Fourrey C."/>
            <person name="LaButti K."/>
            <person name="Lindquist E.A."/>
            <person name="Lipzen A."/>
            <person name="Lundell T."/>
            <person name="Morin E."/>
            <person name="Murat C."/>
            <person name="Sun H."/>
            <person name="Tunlid A."/>
            <person name="Henrissat B."/>
            <person name="Grigoriev I.V."/>
            <person name="Hibbett D.S."/>
            <person name="Martin F."/>
            <person name="Nordberg H.P."/>
            <person name="Cantor M.N."/>
            <person name="Hua S.X."/>
        </authorList>
    </citation>
    <scope>NUCLEOTIDE SEQUENCE [LARGE SCALE GENOMIC DNA]</scope>
    <source>
        <strain evidence="7 8">MUT 4182</strain>
    </source>
</reference>
<proteinExistence type="inferred from homology"/>
<sequence length="399" mass="43139">SAAIFLDRSDPTLPLNRAAAYLKLGKNEDAERDCSTVLGLPTGKNNVKALFRRFQARMALGKKGDAERDLREALRIEPQNEAVKKELQQFGSTVEAPVPALNTSASLNTTPYRRRVPIAIVEGPESSSLSTPAPPKTLADLTGTELNPSETPSLMSAVSTRSIRTSESTESETAAATSTPPDSRSKPRDPKFETREINGHKVGGGVFRSKVQKDAPAESTSVQDSSPTPKILPSRATNLPAESNPAATSSESSSLSRPQTHPPTKAPVNLYDFTRAWNAQPSVDGKWRLINLVPPEQLPKLFRTSLEPGLVMEMVRTFDGVLSSSSPREPSAGSSGPPDFQVPVDGSARDIVRKYMISLTTVPRFEFVSLFLSDKEKGVVRNVSRHLPETGTLTALWGV</sequence>
<dbReference type="InterPro" id="IPR051966">
    <property type="entry name" value="RPAP3"/>
</dbReference>
<dbReference type="SMART" id="SM00028">
    <property type="entry name" value="TPR"/>
    <property type="match status" value="2"/>
</dbReference>
<reference evidence="8" key="2">
    <citation type="submission" date="2015-01" db="EMBL/GenBank/DDBJ databases">
        <title>Evolutionary Origins and Diversification of the Mycorrhizal Mutualists.</title>
        <authorList>
            <consortium name="DOE Joint Genome Institute"/>
            <consortium name="Mycorrhizal Genomics Consortium"/>
            <person name="Kohler A."/>
            <person name="Kuo A."/>
            <person name="Nagy L.G."/>
            <person name="Floudas D."/>
            <person name="Copeland A."/>
            <person name="Barry K.W."/>
            <person name="Cichocki N."/>
            <person name="Veneault-Fourrey C."/>
            <person name="LaButti K."/>
            <person name="Lindquist E.A."/>
            <person name="Lipzen A."/>
            <person name="Lundell T."/>
            <person name="Morin E."/>
            <person name="Murat C."/>
            <person name="Riley R."/>
            <person name="Ohm R."/>
            <person name="Sun H."/>
            <person name="Tunlid A."/>
            <person name="Henrissat B."/>
            <person name="Grigoriev I.V."/>
            <person name="Hibbett D.S."/>
            <person name="Martin F."/>
        </authorList>
    </citation>
    <scope>NUCLEOTIDE SEQUENCE [LARGE SCALE GENOMIC DNA]</scope>
    <source>
        <strain evidence="8">MUT 4182</strain>
    </source>
</reference>
<feature type="compositionally biased region" description="Low complexity" evidence="5">
    <location>
        <begin position="159"/>
        <end position="182"/>
    </location>
</feature>
<keyword evidence="2" id="KW-0802">TPR repeat</keyword>
<feature type="domain" description="RNA-polymerase II-associated protein 3-like C-terminal" evidence="6">
    <location>
        <begin position="266"/>
        <end position="377"/>
    </location>
</feature>
<accession>A0A0C3LW50</accession>
<dbReference type="Proteomes" id="UP000054248">
    <property type="component" value="Unassembled WGS sequence"/>
</dbReference>
<dbReference type="InterPro" id="IPR019734">
    <property type="entry name" value="TPR_rpt"/>
</dbReference>
<name>A0A0C3LW50_9AGAM</name>
<dbReference type="HOGENOM" id="CLU_023272_0_0_1"/>
<evidence type="ECO:0000313" key="8">
    <source>
        <dbReference type="Proteomes" id="UP000054248"/>
    </source>
</evidence>
<evidence type="ECO:0000313" key="7">
    <source>
        <dbReference type="EMBL" id="KIO25622.1"/>
    </source>
</evidence>
<comment type="similarity">
    <text evidence="3">Belongs to the RPAP3 family.</text>
</comment>
<feature type="compositionally biased region" description="Polar residues" evidence="5">
    <location>
        <begin position="218"/>
        <end position="228"/>
    </location>
</feature>
<feature type="compositionally biased region" description="Polar residues" evidence="5">
    <location>
        <begin position="144"/>
        <end position="158"/>
    </location>
</feature>
<organism evidence="7 8">
    <name type="scientific">Tulasnella calospora MUT 4182</name>
    <dbReference type="NCBI Taxonomy" id="1051891"/>
    <lineage>
        <taxon>Eukaryota</taxon>
        <taxon>Fungi</taxon>
        <taxon>Dikarya</taxon>
        <taxon>Basidiomycota</taxon>
        <taxon>Agaricomycotina</taxon>
        <taxon>Agaricomycetes</taxon>
        <taxon>Cantharellales</taxon>
        <taxon>Tulasnellaceae</taxon>
        <taxon>Tulasnella</taxon>
    </lineage>
</organism>
<feature type="compositionally biased region" description="Low complexity" evidence="5">
    <location>
        <begin position="240"/>
        <end position="258"/>
    </location>
</feature>
<dbReference type="PANTHER" id="PTHR46423:SF1">
    <property type="entry name" value="RNA POLYMERASE II-ASSOCIATED PROTEIN 3"/>
    <property type="match status" value="1"/>
</dbReference>
<evidence type="ECO:0000256" key="2">
    <source>
        <dbReference type="ARBA" id="ARBA00022803"/>
    </source>
</evidence>
<evidence type="ECO:0000259" key="6">
    <source>
        <dbReference type="Pfam" id="PF13877"/>
    </source>
</evidence>
<dbReference type="InterPro" id="IPR011990">
    <property type="entry name" value="TPR-like_helical_dom_sf"/>
</dbReference>
<dbReference type="EMBL" id="KN823038">
    <property type="protein sequence ID" value="KIO25622.1"/>
    <property type="molecule type" value="Genomic_DNA"/>
</dbReference>
<protein>
    <recommendedName>
        <fullName evidence="4">RNA polymerase II-associated protein 3</fullName>
    </recommendedName>
</protein>
<feature type="compositionally biased region" description="Low complexity" evidence="5">
    <location>
        <begin position="323"/>
        <end position="338"/>
    </location>
</feature>
<gene>
    <name evidence="7" type="ORF">M407DRAFT_208441</name>
</gene>
<dbReference type="OrthoDB" id="629492at2759"/>
<dbReference type="Pfam" id="PF13877">
    <property type="entry name" value="RPAP3_C"/>
    <property type="match status" value="1"/>
</dbReference>
<dbReference type="AlphaFoldDB" id="A0A0C3LW50"/>
<evidence type="ECO:0000256" key="5">
    <source>
        <dbReference type="SAM" id="MobiDB-lite"/>
    </source>
</evidence>
<evidence type="ECO:0000256" key="4">
    <source>
        <dbReference type="ARBA" id="ARBA00040133"/>
    </source>
</evidence>
<dbReference type="PANTHER" id="PTHR46423">
    <property type="entry name" value="RNA POLYMERASE II-ASSOCIATED PROTEIN 3"/>
    <property type="match status" value="1"/>
</dbReference>
<keyword evidence="8" id="KW-1185">Reference proteome</keyword>
<feature type="compositionally biased region" description="Basic and acidic residues" evidence="5">
    <location>
        <begin position="183"/>
        <end position="199"/>
    </location>
</feature>
<dbReference type="SUPFAM" id="SSF48452">
    <property type="entry name" value="TPR-like"/>
    <property type="match status" value="1"/>
</dbReference>
<keyword evidence="1" id="KW-0677">Repeat</keyword>
<feature type="non-terminal residue" evidence="7">
    <location>
        <position position="1"/>
    </location>
</feature>
<evidence type="ECO:0000256" key="3">
    <source>
        <dbReference type="ARBA" id="ARBA00038275"/>
    </source>
</evidence>
<dbReference type="Gene3D" id="1.25.40.10">
    <property type="entry name" value="Tetratricopeptide repeat domain"/>
    <property type="match status" value="1"/>
</dbReference>
<dbReference type="GO" id="GO:0101031">
    <property type="term" value="C:protein folding chaperone complex"/>
    <property type="evidence" value="ECO:0007669"/>
    <property type="project" value="TreeGrafter"/>
</dbReference>
<dbReference type="STRING" id="1051891.A0A0C3LW50"/>
<dbReference type="InterPro" id="IPR025986">
    <property type="entry name" value="RPAP3-like_C"/>
</dbReference>
<evidence type="ECO:0000256" key="1">
    <source>
        <dbReference type="ARBA" id="ARBA00022737"/>
    </source>
</evidence>
<feature type="region of interest" description="Disordered" evidence="5">
    <location>
        <begin position="322"/>
        <end position="343"/>
    </location>
</feature>